<reference evidence="1 2" key="1">
    <citation type="submission" date="2021-03" db="EMBL/GenBank/DDBJ databases">
        <title>Sequencing the genomes of 1000 actinobacteria strains.</title>
        <authorList>
            <person name="Klenk H.-P."/>
        </authorList>
    </citation>
    <scope>NUCLEOTIDE SEQUENCE [LARGE SCALE GENOMIC DNA]</scope>
    <source>
        <strain evidence="1 2">DSM 45516</strain>
    </source>
</reference>
<dbReference type="Proteomes" id="UP001519325">
    <property type="component" value="Unassembled WGS sequence"/>
</dbReference>
<gene>
    <name evidence="1" type="ORF">BJ987_002641</name>
</gene>
<proteinExistence type="predicted"/>
<dbReference type="EMBL" id="JAGGMR010000001">
    <property type="protein sequence ID" value="MBP2189740.1"/>
    <property type="molecule type" value="Genomic_DNA"/>
</dbReference>
<name>A0ABS4QF17_9NOCA</name>
<keyword evidence="2" id="KW-1185">Reference proteome</keyword>
<dbReference type="RefSeq" id="WP_209888868.1">
    <property type="nucleotide sequence ID" value="NZ_JAGGMR010000001.1"/>
</dbReference>
<comment type="caution">
    <text evidence="1">The sequence shown here is derived from an EMBL/GenBank/DDBJ whole genome shotgun (WGS) entry which is preliminary data.</text>
</comment>
<evidence type="ECO:0008006" key="3">
    <source>
        <dbReference type="Google" id="ProtNLM"/>
    </source>
</evidence>
<sequence length="86" mass="9506">MTLLEVLAATRRYMVLPDNDFSWSTWEDAEGALAEFDGLVAEVERGARPRTLVVLFAPTGPLQELAISSGWADSYPELAARFDALF</sequence>
<evidence type="ECO:0000313" key="1">
    <source>
        <dbReference type="EMBL" id="MBP2189740.1"/>
    </source>
</evidence>
<protein>
    <recommendedName>
        <fullName evidence="3">Barstar (barnase inhibitor) domain-containing protein</fullName>
    </recommendedName>
</protein>
<organism evidence="1 2">
    <name type="scientific">Nocardia goodfellowii</name>
    <dbReference type="NCBI Taxonomy" id="882446"/>
    <lineage>
        <taxon>Bacteria</taxon>
        <taxon>Bacillati</taxon>
        <taxon>Actinomycetota</taxon>
        <taxon>Actinomycetes</taxon>
        <taxon>Mycobacteriales</taxon>
        <taxon>Nocardiaceae</taxon>
        <taxon>Nocardia</taxon>
    </lineage>
</organism>
<evidence type="ECO:0000313" key="2">
    <source>
        <dbReference type="Proteomes" id="UP001519325"/>
    </source>
</evidence>
<accession>A0ABS4QF17</accession>